<dbReference type="EMBL" id="UINC01170547">
    <property type="protein sequence ID" value="SVD74646.1"/>
    <property type="molecule type" value="Genomic_DNA"/>
</dbReference>
<dbReference type="PANTHER" id="PTHR43884">
    <property type="entry name" value="ACYL-COA DEHYDROGENASE"/>
    <property type="match status" value="1"/>
</dbReference>
<feature type="domain" description="Acyl-CoA oxidase/dehydrogenase middle" evidence="6">
    <location>
        <begin position="119"/>
        <end position="215"/>
    </location>
</feature>
<feature type="non-terminal residue" evidence="8">
    <location>
        <position position="234"/>
    </location>
</feature>
<evidence type="ECO:0000256" key="5">
    <source>
        <dbReference type="ARBA" id="ARBA00023002"/>
    </source>
</evidence>
<gene>
    <name evidence="8" type="ORF">METZ01_LOCUS427500</name>
</gene>
<organism evidence="8">
    <name type="scientific">marine metagenome</name>
    <dbReference type="NCBI Taxonomy" id="408172"/>
    <lineage>
        <taxon>unclassified sequences</taxon>
        <taxon>metagenomes</taxon>
        <taxon>ecological metagenomes</taxon>
    </lineage>
</organism>
<evidence type="ECO:0000256" key="4">
    <source>
        <dbReference type="ARBA" id="ARBA00022827"/>
    </source>
</evidence>
<dbReference type="Gene3D" id="1.10.540.10">
    <property type="entry name" value="Acyl-CoA dehydrogenase/oxidase, N-terminal domain"/>
    <property type="match status" value="1"/>
</dbReference>
<dbReference type="Pfam" id="PF02770">
    <property type="entry name" value="Acyl-CoA_dh_M"/>
    <property type="match status" value="1"/>
</dbReference>
<dbReference type="AlphaFoldDB" id="A0A382XUE2"/>
<dbReference type="Pfam" id="PF02771">
    <property type="entry name" value="Acyl-CoA_dh_N"/>
    <property type="match status" value="1"/>
</dbReference>
<evidence type="ECO:0008006" key="9">
    <source>
        <dbReference type="Google" id="ProtNLM"/>
    </source>
</evidence>
<dbReference type="InterPro" id="IPR037069">
    <property type="entry name" value="AcylCoA_DH/ox_N_sf"/>
</dbReference>
<evidence type="ECO:0000313" key="8">
    <source>
        <dbReference type="EMBL" id="SVD74646.1"/>
    </source>
</evidence>
<dbReference type="FunFam" id="2.40.110.10:FF:000001">
    <property type="entry name" value="Acyl-CoA dehydrogenase, mitochondrial"/>
    <property type="match status" value="1"/>
</dbReference>
<feature type="domain" description="Acyl-CoA dehydrogenase/oxidase N-terminal" evidence="7">
    <location>
        <begin position="6"/>
        <end position="113"/>
    </location>
</feature>
<dbReference type="InterPro" id="IPR046373">
    <property type="entry name" value="Acyl-CoA_Oxase/DH_mid-dom_sf"/>
</dbReference>
<evidence type="ECO:0000259" key="7">
    <source>
        <dbReference type="Pfam" id="PF02771"/>
    </source>
</evidence>
<proteinExistence type="inferred from homology"/>
<dbReference type="GO" id="GO:0003995">
    <property type="term" value="F:acyl-CoA dehydrogenase activity"/>
    <property type="evidence" value="ECO:0007669"/>
    <property type="project" value="TreeGrafter"/>
</dbReference>
<protein>
    <recommendedName>
        <fullName evidence="9">Acyl-CoA dehydrogenase/oxidase N-terminal domain-containing protein</fullName>
    </recommendedName>
</protein>
<dbReference type="PANTHER" id="PTHR43884:SF12">
    <property type="entry name" value="ISOVALERYL-COA DEHYDROGENASE, MITOCHONDRIAL-RELATED"/>
    <property type="match status" value="1"/>
</dbReference>
<evidence type="ECO:0000256" key="1">
    <source>
        <dbReference type="ARBA" id="ARBA00001974"/>
    </source>
</evidence>
<sequence length="234" mass="25696">MKNELSKQIISTVRQFVNQDVAPVVNELEDKDIYPKELADKMAELGLFGINIPEEYGGLGLPFKTLSDIFIELSKGWMSLAGILGTHTILSYLILNHGTEQQRKKYLPGLANGLYRGGLGLTESHSGSDVQNIKTVAKKNDEGYEINGSKMFITNGSNGNLFVIVSKTNLNATPKYKGISCFIVEKVDEGFSVGQKLNKLGYRGVDTCELLLQDCEIPSNRLLGTEEGKGFTQV</sequence>
<evidence type="ECO:0000256" key="3">
    <source>
        <dbReference type="ARBA" id="ARBA00022630"/>
    </source>
</evidence>
<evidence type="ECO:0000259" key="6">
    <source>
        <dbReference type="Pfam" id="PF02770"/>
    </source>
</evidence>
<keyword evidence="5" id="KW-0560">Oxidoreductase</keyword>
<keyword evidence="3" id="KW-0285">Flavoprotein</keyword>
<evidence type="ECO:0000256" key="2">
    <source>
        <dbReference type="ARBA" id="ARBA00009347"/>
    </source>
</evidence>
<dbReference type="SUPFAM" id="SSF56645">
    <property type="entry name" value="Acyl-CoA dehydrogenase NM domain-like"/>
    <property type="match status" value="1"/>
</dbReference>
<dbReference type="GO" id="GO:0050660">
    <property type="term" value="F:flavin adenine dinucleotide binding"/>
    <property type="evidence" value="ECO:0007669"/>
    <property type="project" value="InterPro"/>
</dbReference>
<reference evidence="8" key="1">
    <citation type="submission" date="2018-05" db="EMBL/GenBank/DDBJ databases">
        <authorList>
            <person name="Lanie J.A."/>
            <person name="Ng W.-L."/>
            <person name="Kazmierczak K.M."/>
            <person name="Andrzejewski T.M."/>
            <person name="Davidsen T.M."/>
            <person name="Wayne K.J."/>
            <person name="Tettelin H."/>
            <person name="Glass J.I."/>
            <person name="Rusch D."/>
            <person name="Podicherti R."/>
            <person name="Tsui H.-C.T."/>
            <person name="Winkler M.E."/>
        </authorList>
    </citation>
    <scope>NUCLEOTIDE SEQUENCE</scope>
</reference>
<name>A0A382XUE2_9ZZZZ</name>
<comment type="similarity">
    <text evidence="2">Belongs to the acyl-CoA dehydrogenase family.</text>
</comment>
<dbReference type="InterPro" id="IPR006091">
    <property type="entry name" value="Acyl-CoA_Oxase/DH_mid-dom"/>
</dbReference>
<dbReference type="InterPro" id="IPR009100">
    <property type="entry name" value="AcylCoA_DH/oxidase_NM_dom_sf"/>
</dbReference>
<dbReference type="Gene3D" id="2.40.110.10">
    <property type="entry name" value="Butyryl-CoA Dehydrogenase, subunit A, domain 2"/>
    <property type="match status" value="1"/>
</dbReference>
<keyword evidence="4" id="KW-0274">FAD</keyword>
<comment type="cofactor">
    <cofactor evidence="1">
        <name>FAD</name>
        <dbReference type="ChEBI" id="CHEBI:57692"/>
    </cofactor>
</comment>
<accession>A0A382XUE2</accession>
<dbReference type="InterPro" id="IPR013786">
    <property type="entry name" value="AcylCoA_DH/ox_N"/>
</dbReference>